<evidence type="ECO:0000313" key="13">
    <source>
        <dbReference type="EMBL" id="PRC95136.1"/>
    </source>
</evidence>
<evidence type="ECO:0000256" key="7">
    <source>
        <dbReference type="ARBA" id="ARBA00023065"/>
    </source>
</evidence>
<dbReference type="InterPro" id="IPR023614">
    <property type="entry name" value="Porin_dom_sf"/>
</dbReference>
<keyword evidence="9" id="KW-0472">Membrane</keyword>
<dbReference type="Proteomes" id="UP000237839">
    <property type="component" value="Unassembled WGS sequence"/>
</dbReference>
<sequence>MKKSLLALAVMSMATTFAHADTTVQLYGILDEGFAHIEHSLPANDQFAFSLNPYNVTAQNQSSVNALVSGGASMSRWGIQGNEDLGGGMKTFFKLESAMNLGSGQIANNGQTVLNNANSLSTISGAAAINGQLFSRAAYVGLGDATWGSIELGRTTAFSFDQTSEFDPLHGSGLYSLIGFSGATGGGLGLTENSRLDNSLKYENKIGDVGFGLQYKIANTNSSEADDVGSVLEGMLSYKSGSFSLEATASQAKNTPALSFKLFTNDVGLRVSDTSGYMLTAKFEVTPQSTVRAGIERTSQSTPSSSNNWNTQITNYYGMSIAGLVTAKAFDPTWGSAVVTTAWIGEGYQFTDKFTLDAGYYNINNAANNHNDQYTIQALSMMADYSFTKHTDLYAGLMLAHYSGEYLVQQSPPTLATRNAIFGTGLRVRF</sequence>
<feature type="signal peptide" evidence="11">
    <location>
        <begin position="1"/>
        <end position="20"/>
    </location>
</feature>
<dbReference type="CDD" id="cd00342">
    <property type="entry name" value="gram_neg_porins"/>
    <property type="match status" value="1"/>
</dbReference>
<dbReference type="PANTHER" id="PTHR34501">
    <property type="entry name" value="PROTEIN YDDL-RELATED"/>
    <property type="match status" value="1"/>
</dbReference>
<dbReference type="AlphaFoldDB" id="A0A2S9H5I8"/>
<keyword evidence="8" id="KW-0626">Porin</keyword>
<accession>A0A2S9H5I8</accession>
<evidence type="ECO:0000256" key="9">
    <source>
        <dbReference type="ARBA" id="ARBA00023136"/>
    </source>
</evidence>
<protein>
    <submittedName>
        <fullName evidence="13">Gram-negative porin</fullName>
    </submittedName>
</protein>
<dbReference type="GO" id="GO:0015288">
    <property type="term" value="F:porin activity"/>
    <property type="evidence" value="ECO:0007669"/>
    <property type="project" value="UniProtKB-KW"/>
</dbReference>
<dbReference type="Pfam" id="PF13609">
    <property type="entry name" value="Porin_4"/>
    <property type="match status" value="1"/>
</dbReference>
<evidence type="ECO:0000256" key="11">
    <source>
        <dbReference type="SAM" id="SignalP"/>
    </source>
</evidence>
<dbReference type="GO" id="GO:0006811">
    <property type="term" value="P:monoatomic ion transport"/>
    <property type="evidence" value="ECO:0007669"/>
    <property type="project" value="UniProtKB-KW"/>
</dbReference>
<keyword evidence="6 11" id="KW-0732">Signal</keyword>
<keyword evidence="14" id="KW-1185">Reference proteome</keyword>
<keyword evidence="3" id="KW-0813">Transport</keyword>
<evidence type="ECO:0000256" key="3">
    <source>
        <dbReference type="ARBA" id="ARBA00022448"/>
    </source>
</evidence>
<evidence type="ECO:0000313" key="14">
    <source>
        <dbReference type="Proteomes" id="UP000237839"/>
    </source>
</evidence>
<comment type="subcellular location">
    <subcellularLocation>
        <location evidence="1">Cell outer membrane</location>
        <topology evidence="1">Multi-pass membrane protein</topology>
    </subcellularLocation>
</comment>
<name>A0A2S9H5I8_9BURK</name>
<comment type="subunit">
    <text evidence="2">Homotrimer.</text>
</comment>
<comment type="caution">
    <text evidence="13">The sequence shown here is derived from an EMBL/GenBank/DDBJ whole genome shotgun (WGS) entry which is preliminary data.</text>
</comment>
<dbReference type="PANTHER" id="PTHR34501:SF9">
    <property type="entry name" value="MAJOR OUTER MEMBRANE PROTEIN P.IA"/>
    <property type="match status" value="1"/>
</dbReference>
<dbReference type="GO" id="GO:0046930">
    <property type="term" value="C:pore complex"/>
    <property type="evidence" value="ECO:0007669"/>
    <property type="project" value="UniProtKB-KW"/>
</dbReference>
<organism evidence="13 14">
    <name type="scientific">Solimicrobium silvestre</name>
    <dbReference type="NCBI Taxonomy" id="2099400"/>
    <lineage>
        <taxon>Bacteria</taxon>
        <taxon>Pseudomonadati</taxon>
        <taxon>Pseudomonadota</taxon>
        <taxon>Betaproteobacteria</taxon>
        <taxon>Burkholderiales</taxon>
        <taxon>Oxalobacteraceae</taxon>
        <taxon>Solimicrobium</taxon>
    </lineage>
</organism>
<dbReference type="EMBL" id="PUGF01000001">
    <property type="protein sequence ID" value="PRC95136.1"/>
    <property type="molecule type" value="Genomic_DNA"/>
</dbReference>
<keyword evidence="4" id="KW-1134">Transmembrane beta strand</keyword>
<feature type="domain" description="Porin" evidence="12">
    <location>
        <begin position="7"/>
        <end position="403"/>
    </location>
</feature>
<dbReference type="GO" id="GO:0009279">
    <property type="term" value="C:cell outer membrane"/>
    <property type="evidence" value="ECO:0007669"/>
    <property type="project" value="UniProtKB-SubCell"/>
</dbReference>
<dbReference type="Gene3D" id="2.40.160.10">
    <property type="entry name" value="Porin"/>
    <property type="match status" value="1"/>
</dbReference>
<dbReference type="SUPFAM" id="SSF56935">
    <property type="entry name" value="Porins"/>
    <property type="match status" value="1"/>
</dbReference>
<keyword evidence="10" id="KW-0998">Cell outer membrane</keyword>
<feature type="chain" id="PRO_5015541021" evidence="11">
    <location>
        <begin position="21"/>
        <end position="430"/>
    </location>
</feature>
<keyword evidence="7" id="KW-0406">Ion transport</keyword>
<dbReference type="InterPro" id="IPR033900">
    <property type="entry name" value="Gram_neg_porin_domain"/>
</dbReference>
<evidence type="ECO:0000259" key="12">
    <source>
        <dbReference type="Pfam" id="PF13609"/>
    </source>
</evidence>
<evidence type="ECO:0000256" key="10">
    <source>
        <dbReference type="ARBA" id="ARBA00023237"/>
    </source>
</evidence>
<evidence type="ECO:0000256" key="5">
    <source>
        <dbReference type="ARBA" id="ARBA00022692"/>
    </source>
</evidence>
<dbReference type="InterPro" id="IPR050298">
    <property type="entry name" value="Gram-neg_bact_OMP"/>
</dbReference>
<evidence type="ECO:0000256" key="6">
    <source>
        <dbReference type="ARBA" id="ARBA00022729"/>
    </source>
</evidence>
<reference evidence="13 14" key="1">
    <citation type="submission" date="2018-02" db="EMBL/GenBank/DDBJ databases">
        <title>Solimicrobium silvestre gen. nov., sp. nov., isolated from alpine forest soil.</title>
        <authorList>
            <person name="Margesin R."/>
            <person name="Albuquerque L."/>
            <person name="Zhang D.-C."/>
            <person name="Froufe H.J.C."/>
            <person name="Severino R."/>
            <person name="Roxo I."/>
            <person name="Egas C."/>
            <person name="Da Costa M.S."/>
        </authorList>
    </citation>
    <scope>NUCLEOTIDE SEQUENCE [LARGE SCALE GENOMIC DNA]</scope>
    <source>
        <strain evidence="13 14">S20-91</strain>
    </source>
</reference>
<keyword evidence="5" id="KW-0812">Transmembrane</keyword>
<evidence type="ECO:0000256" key="2">
    <source>
        <dbReference type="ARBA" id="ARBA00011233"/>
    </source>
</evidence>
<gene>
    <name evidence="13" type="ORF">S2091_0331</name>
</gene>
<evidence type="ECO:0000256" key="4">
    <source>
        <dbReference type="ARBA" id="ARBA00022452"/>
    </source>
</evidence>
<dbReference type="RefSeq" id="WP_165794882.1">
    <property type="nucleotide sequence ID" value="NZ_PUGF01000001.1"/>
</dbReference>
<evidence type="ECO:0000256" key="1">
    <source>
        <dbReference type="ARBA" id="ARBA00004571"/>
    </source>
</evidence>
<evidence type="ECO:0000256" key="8">
    <source>
        <dbReference type="ARBA" id="ARBA00023114"/>
    </source>
</evidence>
<proteinExistence type="predicted"/>